<dbReference type="AlphaFoldDB" id="A0A852X792"/>
<dbReference type="Proteomes" id="UP000592181">
    <property type="component" value="Unassembled WGS sequence"/>
</dbReference>
<reference evidence="1 2" key="1">
    <citation type="submission" date="2020-07" db="EMBL/GenBank/DDBJ databases">
        <title>Sequencing the genomes of 1000 actinobacteria strains.</title>
        <authorList>
            <person name="Klenk H.-P."/>
        </authorList>
    </citation>
    <scope>NUCLEOTIDE SEQUENCE [LARGE SCALE GENOMIC DNA]</scope>
    <source>
        <strain evidence="1 2">DSM 24723</strain>
    </source>
</reference>
<keyword evidence="2" id="KW-1185">Reference proteome</keyword>
<dbReference type="EMBL" id="JACBZX010000001">
    <property type="protein sequence ID" value="NYG36643.1"/>
    <property type="molecule type" value="Genomic_DNA"/>
</dbReference>
<proteinExistence type="predicted"/>
<organism evidence="1 2">
    <name type="scientific">Janibacter alkaliphilus</name>
    <dbReference type="NCBI Taxonomy" id="1069963"/>
    <lineage>
        <taxon>Bacteria</taxon>
        <taxon>Bacillati</taxon>
        <taxon>Actinomycetota</taxon>
        <taxon>Actinomycetes</taxon>
        <taxon>Micrococcales</taxon>
        <taxon>Intrasporangiaceae</taxon>
        <taxon>Janibacter</taxon>
    </lineage>
</organism>
<gene>
    <name evidence="1" type="ORF">BJY28_001112</name>
</gene>
<sequence>MKDRFDGRILGAGTTSGLRLVIGDWPRSPLGAFTDVMVALPDGERVLLAPDEQVAEYVTATYSFDRVITTPVSVEETRDAEDPVVQSSGEQHWQLDAGPLQARLGIGARTGVGRLLRLVPGPVATSPVFASAVDPIARHVFPGVRTKGSAGGGRREYYGARDQHAVSALSGTWLGEDFGGLNDVDPPPDFGFSSTPARPCLTRVVTTVVR</sequence>
<dbReference type="RefSeq" id="WP_179462111.1">
    <property type="nucleotide sequence ID" value="NZ_JACBZX010000001.1"/>
</dbReference>
<evidence type="ECO:0000313" key="2">
    <source>
        <dbReference type="Proteomes" id="UP000592181"/>
    </source>
</evidence>
<name>A0A852X792_9MICO</name>
<accession>A0A852X792</accession>
<protein>
    <submittedName>
        <fullName evidence="1">Uncharacterized protein</fullName>
    </submittedName>
</protein>
<comment type="caution">
    <text evidence="1">The sequence shown here is derived from an EMBL/GenBank/DDBJ whole genome shotgun (WGS) entry which is preliminary data.</text>
</comment>
<evidence type="ECO:0000313" key="1">
    <source>
        <dbReference type="EMBL" id="NYG36643.1"/>
    </source>
</evidence>